<dbReference type="Proteomes" id="UP000070544">
    <property type="component" value="Unassembled WGS sequence"/>
</dbReference>
<feature type="region of interest" description="Disordered" evidence="16">
    <location>
        <begin position="540"/>
        <end position="559"/>
    </location>
</feature>
<comment type="function">
    <text evidence="1 15">tRNA methylase which 2'-O-methylates cytidine(4) in tRNA(Pro) and tRNA(Gly)(GCC), and adenosine(4) in tRNA(His).</text>
</comment>
<accession>A0A139AGZ8</accession>
<keyword evidence="6 15" id="KW-0808">Transferase</keyword>
<reference evidence="18 19" key="1">
    <citation type="journal article" date="2015" name="Genome Biol. Evol.">
        <title>Phylogenomic analyses indicate that early fungi evolved digesting cell walls of algal ancestors of land plants.</title>
        <authorList>
            <person name="Chang Y."/>
            <person name="Wang S."/>
            <person name="Sekimoto S."/>
            <person name="Aerts A.L."/>
            <person name="Choi C."/>
            <person name="Clum A."/>
            <person name="LaButti K.M."/>
            <person name="Lindquist E.A."/>
            <person name="Yee Ngan C."/>
            <person name="Ohm R.A."/>
            <person name="Salamov A.A."/>
            <person name="Grigoriev I.V."/>
            <person name="Spatafora J.W."/>
            <person name="Berbee M.L."/>
        </authorList>
    </citation>
    <scope>NUCLEOTIDE SEQUENCE [LARGE SCALE GENOMIC DNA]</scope>
    <source>
        <strain evidence="18 19">JEL478</strain>
    </source>
</reference>
<feature type="compositionally biased region" description="Basic and acidic residues" evidence="16">
    <location>
        <begin position="374"/>
        <end position="394"/>
    </location>
</feature>
<evidence type="ECO:0000256" key="5">
    <source>
        <dbReference type="ARBA" id="ARBA00022603"/>
    </source>
</evidence>
<dbReference type="EC" id="2.1.1.225" evidence="3 15"/>
<evidence type="ECO:0000256" key="14">
    <source>
        <dbReference type="ARBA" id="ARBA00049393"/>
    </source>
</evidence>
<keyword evidence="19" id="KW-1185">Reference proteome</keyword>
<sequence length="634" mass="68637">MEPSNVALQDTPGTPSPPNCAAVPIPFLLRQTRAAGDRQPNPNSKRSQKRLQKRMRLAENLNAAGSSTAGKDADQHDGDASSVHSDSIPPSLVIDQSALPPPIPGRCHFFLWGKNRYCRQLLPATTAEVMCAEHRLAENVPGASTTDRVPCPYDPKHTVDVKSMRAHLFRCNSRPLPPPEYIVKGVNLGRSRPAPPPPPSSEDPAPLTARERLKLLSNDEFDDLVAKIRGMYDLVPQRPREQLHHEVGKQLKGTAHASKHPAQQSSLVGHLARYDALKRDNIFVEFGAGRAELSLFVRGAVGDPSTFAAIDRKNFKQKVDHLIQRPHPAPPVPSTFHRVKADIADLDLSRYVSWLASGAAMEEQRGKEHRLGKRKIESTRENGNDAEGRARTSLEPHAGSQTQQGTSSEAPAPALPSTAPPPPTPQSSQTDPMSPPSQVASPAPPAPTRGPNVIAYSKHLCGAATDLTLRCLARHHKQGGRVGVVVVATCCHHVCDNYTYCRPDHPPTPEWVLSDDVFPLVTVITTWAVCGAPVDEYNAAGGDAEDGDEGGRDGCGGADVLQEDAEEGPHWSRLTYPDRQALGLQAKRVLDWGRALWMREQGFEDVRLLEYVGPETSLENVALVVGGGPRGGGA</sequence>
<evidence type="ECO:0000313" key="18">
    <source>
        <dbReference type="EMBL" id="KXS16102.1"/>
    </source>
</evidence>
<keyword evidence="9 15" id="KW-0479">Metal-binding</keyword>
<name>A0A139AGZ8_GONPJ</name>
<evidence type="ECO:0000256" key="10">
    <source>
        <dbReference type="ARBA" id="ARBA00022771"/>
    </source>
</evidence>
<dbReference type="InterPro" id="IPR039044">
    <property type="entry name" value="Trm13"/>
</dbReference>
<gene>
    <name evidence="18" type="ORF">M427DRAFT_145093</name>
</gene>
<evidence type="ECO:0000256" key="1">
    <source>
        <dbReference type="ARBA" id="ARBA00002267"/>
    </source>
</evidence>
<evidence type="ECO:0000256" key="12">
    <source>
        <dbReference type="ARBA" id="ARBA00048165"/>
    </source>
</evidence>
<feature type="compositionally biased region" description="Basic residues" evidence="16">
    <location>
        <begin position="46"/>
        <end position="55"/>
    </location>
</feature>
<evidence type="ECO:0000256" key="16">
    <source>
        <dbReference type="SAM" id="MobiDB-lite"/>
    </source>
</evidence>
<dbReference type="GO" id="GO:0106050">
    <property type="term" value="F:tRNA 2'-O-methyltransferase activity"/>
    <property type="evidence" value="ECO:0007669"/>
    <property type="project" value="UniProtKB-UniRule"/>
</dbReference>
<feature type="region of interest" description="Disordered" evidence="16">
    <location>
        <begin position="1"/>
        <end position="97"/>
    </location>
</feature>
<keyword evidence="10 15" id="KW-0863">Zinc-finger</keyword>
<dbReference type="PROSITE" id="PS51800">
    <property type="entry name" value="ZF_CHHC_U11_48K"/>
    <property type="match status" value="1"/>
</dbReference>
<dbReference type="EMBL" id="KQ965756">
    <property type="protein sequence ID" value="KXS16102.1"/>
    <property type="molecule type" value="Genomic_DNA"/>
</dbReference>
<protein>
    <recommendedName>
        <fullName evidence="4 15">tRNA:m(4)X modification enzyme TRM13</fullName>
        <ecNumber evidence="3 15">2.1.1.225</ecNumber>
    </recommendedName>
</protein>
<evidence type="ECO:0000256" key="8">
    <source>
        <dbReference type="ARBA" id="ARBA00022694"/>
    </source>
</evidence>
<dbReference type="GO" id="GO:0030488">
    <property type="term" value="P:tRNA methylation"/>
    <property type="evidence" value="ECO:0007669"/>
    <property type="project" value="InterPro"/>
</dbReference>
<evidence type="ECO:0000256" key="3">
    <source>
        <dbReference type="ARBA" id="ARBA00012810"/>
    </source>
</evidence>
<keyword evidence="8 15" id="KW-0819">tRNA processing</keyword>
<feature type="compositionally biased region" description="Low complexity" evidence="16">
    <location>
        <begin position="406"/>
        <end position="417"/>
    </location>
</feature>
<evidence type="ECO:0000259" key="17">
    <source>
        <dbReference type="PROSITE" id="PS51800"/>
    </source>
</evidence>
<organism evidence="18 19">
    <name type="scientific">Gonapodya prolifera (strain JEL478)</name>
    <name type="common">Monoblepharis prolifera</name>
    <dbReference type="NCBI Taxonomy" id="1344416"/>
    <lineage>
        <taxon>Eukaryota</taxon>
        <taxon>Fungi</taxon>
        <taxon>Fungi incertae sedis</taxon>
        <taxon>Chytridiomycota</taxon>
        <taxon>Chytridiomycota incertae sedis</taxon>
        <taxon>Monoblepharidomycetes</taxon>
        <taxon>Monoblepharidales</taxon>
        <taxon>Gonapodyaceae</taxon>
        <taxon>Gonapodya</taxon>
    </lineage>
</organism>
<comment type="catalytic activity">
    <reaction evidence="14 15">
        <text>adenosine(4) in tRNA(His) + S-adenosyl-L-methionine = 2'-O-methyladenosine(4) in tRNA(His) + S-adenosyl-L-homocysteine + H(+)</text>
        <dbReference type="Rhea" id="RHEA:43196"/>
        <dbReference type="Rhea" id="RHEA-COMP:10401"/>
        <dbReference type="Rhea" id="RHEA-COMP:10402"/>
        <dbReference type="ChEBI" id="CHEBI:15378"/>
        <dbReference type="ChEBI" id="CHEBI:57856"/>
        <dbReference type="ChEBI" id="CHEBI:59789"/>
        <dbReference type="ChEBI" id="CHEBI:74411"/>
        <dbReference type="ChEBI" id="CHEBI:74477"/>
        <dbReference type="EC" id="2.1.1.225"/>
    </reaction>
</comment>
<dbReference type="Pfam" id="PF05206">
    <property type="entry name" value="TRM13"/>
    <property type="match status" value="2"/>
</dbReference>
<dbReference type="InterPro" id="IPR022776">
    <property type="entry name" value="TRM13/UPF0224_CHHC_Znf_dom"/>
</dbReference>
<feature type="domain" description="CHHC U11-48K-type" evidence="17">
    <location>
        <begin position="148"/>
        <end position="175"/>
    </location>
</feature>
<evidence type="ECO:0000313" key="19">
    <source>
        <dbReference type="Proteomes" id="UP000070544"/>
    </source>
</evidence>
<evidence type="ECO:0000256" key="7">
    <source>
        <dbReference type="ARBA" id="ARBA00022691"/>
    </source>
</evidence>
<dbReference type="OrthoDB" id="258806at2759"/>
<dbReference type="PANTHER" id="PTHR12998:SF0">
    <property type="entry name" value="TRNA:M(4)X MODIFICATION ENZYME TRM13 HOMOLOG"/>
    <property type="match status" value="1"/>
</dbReference>
<dbReference type="Pfam" id="PF05253">
    <property type="entry name" value="zf-U11-48K"/>
    <property type="match status" value="1"/>
</dbReference>
<dbReference type="GO" id="GO:0008270">
    <property type="term" value="F:zinc ion binding"/>
    <property type="evidence" value="ECO:0007669"/>
    <property type="project" value="UniProtKB-KW"/>
</dbReference>
<evidence type="ECO:0000256" key="9">
    <source>
        <dbReference type="ARBA" id="ARBA00022723"/>
    </source>
</evidence>
<feature type="compositionally biased region" description="Low complexity" evidence="16">
    <location>
        <begin position="426"/>
        <end position="441"/>
    </location>
</feature>
<comment type="catalytic activity">
    <reaction evidence="12 15">
        <text>cytidine(4) in tRNA(Pro) + S-adenosyl-L-methionine = 2'-O-methylcytidine(4) in tRNA(Pro) + S-adenosyl-L-homocysteine + H(+)</text>
        <dbReference type="Rhea" id="RHEA:32767"/>
        <dbReference type="Rhea" id="RHEA-COMP:10397"/>
        <dbReference type="Rhea" id="RHEA-COMP:10398"/>
        <dbReference type="ChEBI" id="CHEBI:15378"/>
        <dbReference type="ChEBI" id="CHEBI:57856"/>
        <dbReference type="ChEBI" id="CHEBI:59789"/>
        <dbReference type="ChEBI" id="CHEBI:74495"/>
        <dbReference type="ChEBI" id="CHEBI:82748"/>
        <dbReference type="EC" id="2.1.1.225"/>
    </reaction>
</comment>
<feature type="region of interest" description="Disordered" evidence="16">
    <location>
        <begin position="183"/>
        <end position="206"/>
    </location>
</feature>
<evidence type="ECO:0000256" key="6">
    <source>
        <dbReference type="ARBA" id="ARBA00022679"/>
    </source>
</evidence>
<dbReference type="PANTHER" id="PTHR12998">
    <property type="entry name" value="TRNA:M(4)X MODIFICATION ENZYME TRM13 HOMOLOG"/>
    <property type="match status" value="1"/>
</dbReference>
<dbReference type="InterPro" id="IPR007871">
    <property type="entry name" value="Methyltransferase_TRM13"/>
</dbReference>
<evidence type="ECO:0000256" key="2">
    <source>
        <dbReference type="ARBA" id="ARBA00005265"/>
    </source>
</evidence>
<evidence type="ECO:0000256" key="4">
    <source>
        <dbReference type="ARBA" id="ARBA00015883"/>
    </source>
</evidence>
<evidence type="ECO:0000256" key="15">
    <source>
        <dbReference type="RuleBase" id="RU367103"/>
    </source>
</evidence>
<proteinExistence type="inferred from homology"/>
<keyword evidence="7 15" id="KW-0949">S-adenosyl-L-methionine</keyword>
<feature type="region of interest" description="Disordered" evidence="16">
    <location>
        <begin position="360"/>
        <end position="451"/>
    </location>
</feature>
<comment type="catalytic activity">
    <reaction evidence="13 15">
        <text>cytidine(4) in tRNA(Gly)(GCC) + S-adenosyl-L-methionine = 2'-O-methylcytidine(4) in tRNA(Gly)(GCC) + S-adenosyl-L-homocysteine + H(+)</text>
        <dbReference type="Rhea" id="RHEA:43192"/>
        <dbReference type="Rhea" id="RHEA-COMP:10399"/>
        <dbReference type="Rhea" id="RHEA-COMP:10400"/>
        <dbReference type="ChEBI" id="CHEBI:15378"/>
        <dbReference type="ChEBI" id="CHEBI:57856"/>
        <dbReference type="ChEBI" id="CHEBI:59789"/>
        <dbReference type="ChEBI" id="CHEBI:74495"/>
        <dbReference type="ChEBI" id="CHEBI:82748"/>
        <dbReference type="EC" id="2.1.1.225"/>
    </reaction>
</comment>
<evidence type="ECO:0000256" key="13">
    <source>
        <dbReference type="ARBA" id="ARBA00048635"/>
    </source>
</evidence>
<dbReference type="STRING" id="1344416.A0A139AGZ8"/>
<dbReference type="OMA" id="HRCSWRS"/>
<keyword evidence="5 15" id="KW-0489">Methyltransferase</keyword>
<feature type="compositionally biased region" description="Polar residues" evidence="16">
    <location>
        <begin position="1"/>
        <end position="13"/>
    </location>
</feature>
<evidence type="ECO:0000256" key="11">
    <source>
        <dbReference type="ARBA" id="ARBA00022833"/>
    </source>
</evidence>
<comment type="similarity">
    <text evidence="2 15">Belongs to the methyltransferase TRM13 family.</text>
</comment>
<keyword evidence="11 15" id="KW-0862">Zinc</keyword>
<dbReference type="AlphaFoldDB" id="A0A139AGZ8"/>